<protein>
    <submittedName>
        <fullName evidence="1">Uncharacterized protein</fullName>
    </submittedName>
</protein>
<organism evidence="1 2">
    <name type="scientific">Paramuricea clavata</name>
    <name type="common">Red gorgonian</name>
    <name type="synonym">Violescent sea-whip</name>
    <dbReference type="NCBI Taxonomy" id="317549"/>
    <lineage>
        <taxon>Eukaryota</taxon>
        <taxon>Metazoa</taxon>
        <taxon>Cnidaria</taxon>
        <taxon>Anthozoa</taxon>
        <taxon>Octocorallia</taxon>
        <taxon>Malacalcyonacea</taxon>
        <taxon>Plexauridae</taxon>
        <taxon>Paramuricea</taxon>
    </lineage>
</organism>
<dbReference type="EMBL" id="CACRXK020028833">
    <property type="protein sequence ID" value="CAB4041735.1"/>
    <property type="molecule type" value="Genomic_DNA"/>
</dbReference>
<accession>A0A6S7K8F1</accession>
<name>A0A6S7K8F1_PARCT</name>
<gene>
    <name evidence="1" type="ORF">PACLA_8A038657</name>
</gene>
<evidence type="ECO:0000313" key="2">
    <source>
        <dbReference type="Proteomes" id="UP001152795"/>
    </source>
</evidence>
<proteinExistence type="predicted"/>
<keyword evidence="2" id="KW-1185">Reference proteome</keyword>
<reference evidence="1" key="1">
    <citation type="submission" date="2020-04" db="EMBL/GenBank/DDBJ databases">
        <authorList>
            <person name="Alioto T."/>
            <person name="Alioto T."/>
            <person name="Gomez Garrido J."/>
        </authorList>
    </citation>
    <scope>NUCLEOTIDE SEQUENCE</scope>
    <source>
        <strain evidence="1">A484AB</strain>
    </source>
</reference>
<dbReference type="Proteomes" id="UP001152795">
    <property type="component" value="Unassembled WGS sequence"/>
</dbReference>
<feature type="non-terminal residue" evidence="1">
    <location>
        <position position="98"/>
    </location>
</feature>
<dbReference type="AlphaFoldDB" id="A0A6S7K8F1"/>
<evidence type="ECO:0000313" key="1">
    <source>
        <dbReference type="EMBL" id="CAB4041735.1"/>
    </source>
</evidence>
<comment type="caution">
    <text evidence="1">The sequence shown here is derived from an EMBL/GenBank/DDBJ whole genome shotgun (WGS) entry which is preliminary data.</text>
</comment>
<feature type="non-terminal residue" evidence="1">
    <location>
        <position position="1"/>
    </location>
</feature>
<sequence>LMITKSLRQFISCQLENCSMESNINSTISGSVEELLSYVPLEIVEIVNRSTVPSLDIVKSDFELVVHTTSFRNLRQWKSNTTSIPIKSIEKMCQSRLS</sequence>